<dbReference type="AlphaFoldDB" id="R7RU21"/>
<sequence>MDIFCLVGKSGTGKSFKAMHVASQYDIDCIIDDGLLIYKGRVVAGVSAKKEKTKMAAVKRAIFYEEEHRRSVLEKLKELPIERILIIATSINMVEHIVSALELPNNYEVIKIEDVSTKEEIELARRYRIREGKHVIPVPVFEVKKSFSGYFLDSIKNFIIRDNKKQDVEKTIVRPTFSYLGKFTISENVIKDIIAYLINKETNKLNLDSAKINQEEEGIRITVNVIVNEICRLDDLGQNLMKKIKEDVEYITGINVLNIRFVYRDLRIRQV</sequence>
<reference evidence="1" key="1">
    <citation type="submission" date="2013-03" db="EMBL/GenBank/DDBJ databases">
        <title>Draft genome sequence of the hydrogen-ethanol-producing anaerobic alkalithermophilic Caloramator celere.</title>
        <authorList>
            <person name="Ciranna A."/>
            <person name="Larjo A."/>
            <person name="Kivisto A."/>
            <person name="Santala V."/>
            <person name="Roos C."/>
            <person name="Karp M."/>
        </authorList>
    </citation>
    <scope>NUCLEOTIDE SEQUENCE [LARGE SCALE GENOMIC DNA]</scope>
    <source>
        <strain evidence="1">DSM 8682</strain>
    </source>
</reference>
<name>R7RU21_9CLOT</name>
<protein>
    <submittedName>
        <fullName evidence="1">Uncharacterized protein</fullName>
    </submittedName>
</protein>
<dbReference type="Proteomes" id="UP000014923">
    <property type="component" value="Unassembled WGS sequence"/>
</dbReference>
<dbReference type="EMBL" id="CAVN010000100">
    <property type="protein sequence ID" value="CDF58775.1"/>
    <property type="molecule type" value="Genomic_DNA"/>
</dbReference>
<keyword evidence="2" id="KW-1185">Reference proteome</keyword>
<evidence type="ECO:0000313" key="2">
    <source>
        <dbReference type="Proteomes" id="UP000014923"/>
    </source>
</evidence>
<accession>R7RU21</accession>
<gene>
    <name evidence="1" type="ORF">TCEL_00994</name>
</gene>
<proteinExistence type="predicted"/>
<dbReference type="OrthoDB" id="5429664at2"/>
<evidence type="ECO:0000313" key="1">
    <source>
        <dbReference type="EMBL" id="CDF58775.1"/>
    </source>
</evidence>
<organism evidence="1 2">
    <name type="scientific">Thermobrachium celere DSM 8682</name>
    <dbReference type="NCBI Taxonomy" id="941824"/>
    <lineage>
        <taxon>Bacteria</taxon>
        <taxon>Bacillati</taxon>
        <taxon>Bacillota</taxon>
        <taxon>Clostridia</taxon>
        <taxon>Eubacteriales</taxon>
        <taxon>Clostridiaceae</taxon>
        <taxon>Thermobrachium</taxon>
    </lineage>
</organism>
<dbReference type="HOGENOM" id="CLU_056712_0_0_9"/>
<dbReference type="RefSeq" id="WP_018663499.1">
    <property type="nucleotide sequence ID" value="NZ_HF952018.1"/>
</dbReference>
<comment type="caution">
    <text evidence="1">The sequence shown here is derived from an EMBL/GenBank/DDBJ whole genome shotgun (WGS) entry which is preliminary data.</text>
</comment>
<dbReference type="SUPFAM" id="SSF52540">
    <property type="entry name" value="P-loop containing nucleoside triphosphate hydrolases"/>
    <property type="match status" value="1"/>
</dbReference>
<dbReference type="InterPro" id="IPR027417">
    <property type="entry name" value="P-loop_NTPase"/>
</dbReference>
<dbReference type="eggNOG" id="COG1302">
    <property type="taxonomic scope" value="Bacteria"/>
</dbReference>